<dbReference type="PANTHER" id="PTHR13832:SF792">
    <property type="entry name" value="GM14286P"/>
    <property type="match status" value="1"/>
</dbReference>
<dbReference type="PROSITE" id="PS51746">
    <property type="entry name" value="PPM_2"/>
    <property type="match status" value="1"/>
</dbReference>
<evidence type="ECO:0000313" key="2">
    <source>
        <dbReference type="Proteomes" id="UP000095283"/>
    </source>
</evidence>
<name>A0A1I7XI49_HETBA</name>
<dbReference type="InterPro" id="IPR001932">
    <property type="entry name" value="PPM-type_phosphatase-like_dom"/>
</dbReference>
<dbReference type="Proteomes" id="UP000095283">
    <property type="component" value="Unplaced"/>
</dbReference>
<dbReference type="GO" id="GO:0005739">
    <property type="term" value="C:mitochondrion"/>
    <property type="evidence" value="ECO:0007669"/>
    <property type="project" value="TreeGrafter"/>
</dbReference>
<dbReference type="PANTHER" id="PTHR13832">
    <property type="entry name" value="PROTEIN PHOSPHATASE 2C"/>
    <property type="match status" value="1"/>
</dbReference>
<evidence type="ECO:0000313" key="3">
    <source>
        <dbReference type="WBParaSite" id="Hba_16999"/>
    </source>
</evidence>
<dbReference type="SUPFAM" id="SSF81606">
    <property type="entry name" value="PP2C-like"/>
    <property type="match status" value="1"/>
</dbReference>
<accession>A0A1I7XI49</accession>
<dbReference type="Gene3D" id="3.60.40.10">
    <property type="entry name" value="PPM-type phosphatase domain"/>
    <property type="match status" value="1"/>
</dbReference>
<dbReference type="AlphaFoldDB" id="A0A1I7XI49"/>
<dbReference type="Pfam" id="PF00481">
    <property type="entry name" value="PP2C"/>
    <property type="match status" value="1"/>
</dbReference>
<dbReference type="InterPro" id="IPR015655">
    <property type="entry name" value="PP2C"/>
</dbReference>
<reference evidence="3" key="1">
    <citation type="submission" date="2016-11" db="UniProtKB">
        <authorList>
            <consortium name="WormBaseParasite"/>
        </authorList>
    </citation>
    <scope>IDENTIFICATION</scope>
</reference>
<feature type="domain" description="PPM-type phosphatase" evidence="1">
    <location>
        <begin position="5"/>
        <end position="190"/>
    </location>
</feature>
<dbReference type="WBParaSite" id="Hba_16999">
    <property type="protein sequence ID" value="Hba_16999"/>
    <property type="gene ID" value="Hba_16999"/>
</dbReference>
<evidence type="ECO:0000259" key="1">
    <source>
        <dbReference type="PROSITE" id="PS51746"/>
    </source>
</evidence>
<sequence>MLNRRFLVECSRGARNSRWNADAHLSVFRHEHSSLVFLMVMVVIHVADMSLPDCFHMFVLQFYRNTKYDHFKINGISKTKYFHLGKLSVMTAASGSCATLAHVRSRHLHVANAGDGAAVLGVVSPTGGVIARQLSRAHCVDNADEVHRIRSAHPASETHILRGGRLLGELYPLRAFGDVRYKWPMDLQRV</sequence>
<organism evidence="2 3">
    <name type="scientific">Heterorhabditis bacteriophora</name>
    <name type="common">Entomopathogenic nematode worm</name>
    <dbReference type="NCBI Taxonomy" id="37862"/>
    <lineage>
        <taxon>Eukaryota</taxon>
        <taxon>Metazoa</taxon>
        <taxon>Ecdysozoa</taxon>
        <taxon>Nematoda</taxon>
        <taxon>Chromadorea</taxon>
        <taxon>Rhabditida</taxon>
        <taxon>Rhabditina</taxon>
        <taxon>Rhabditomorpha</taxon>
        <taxon>Strongyloidea</taxon>
        <taxon>Heterorhabditidae</taxon>
        <taxon>Heterorhabditis</taxon>
    </lineage>
</organism>
<dbReference type="GO" id="GO:0004741">
    <property type="term" value="F:[pyruvate dehydrogenase (acetyl-transferring)]-phosphatase activity"/>
    <property type="evidence" value="ECO:0007669"/>
    <property type="project" value="TreeGrafter"/>
</dbReference>
<keyword evidence="2" id="KW-1185">Reference proteome</keyword>
<dbReference type="InterPro" id="IPR036457">
    <property type="entry name" value="PPM-type-like_dom_sf"/>
</dbReference>
<proteinExistence type="predicted"/>
<protein>
    <submittedName>
        <fullName evidence="3">PPM-type phosphatase domain-containing protein</fullName>
    </submittedName>
</protein>